<sequence>MTERTKHKNPPNNIGNMAKYYYVRRVNAGSWAPIGKPFLVEHGDTNDVRGSFISSNWFKICIPKEYECAVITLFPDISRGNKKSIKDNLERCAKEMNNCENVNALSFVVTSLMVDASRLKEIATKLENSLKNEEGGDITSFRESFPTSSGEIGLSFAMRRGETPCLYCPSFVIYRN</sequence>
<reference evidence="1" key="1">
    <citation type="journal article" date="2020" name="Nature">
        <title>Giant virus diversity and host interactions through global metagenomics.</title>
        <authorList>
            <person name="Schulz F."/>
            <person name="Roux S."/>
            <person name="Paez-Espino D."/>
            <person name="Jungbluth S."/>
            <person name="Walsh D.A."/>
            <person name="Denef V.J."/>
            <person name="McMahon K.D."/>
            <person name="Konstantinidis K.T."/>
            <person name="Eloe-Fadrosh E.A."/>
            <person name="Kyrpides N.C."/>
            <person name="Woyke T."/>
        </authorList>
    </citation>
    <scope>NUCLEOTIDE SEQUENCE</scope>
    <source>
        <strain evidence="1">GVMAG-M-3300020166-5</strain>
    </source>
</reference>
<evidence type="ECO:0000313" key="1">
    <source>
        <dbReference type="EMBL" id="QHS96964.1"/>
    </source>
</evidence>
<organism evidence="1">
    <name type="scientific">viral metagenome</name>
    <dbReference type="NCBI Taxonomy" id="1070528"/>
    <lineage>
        <taxon>unclassified sequences</taxon>
        <taxon>metagenomes</taxon>
        <taxon>organismal metagenomes</taxon>
    </lineage>
</organism>
<proteinExistence type="predicted"/>
<name>A0A6C0BZK9_9ZZZZ</name>
<dbReference type="AlphaFoldDB" id="A0A6C0BZK9"/>
<accession>A0A6C0BZK9</accession>
<protein>
    <submittedName>
        <fullName evidence="1">Uncharacterized protein</fullName>
    </submittedName>
</protein>
<dbReference type="EMBL" id="MN739282">
    <property type="protein sequence ID" value="QHS96964.1"/>
    <property type="molecule type" value="Genomic_DNA"/>
</dbReference>